<feature type="compositionally biased region" description="Basic and acidic residues" evidence="10">
    <location>
        <begin position="63"/>
        <end position="79"/>
    </location>
</feature>
<evidence type="ECO:0000256" key="6">
    <source>
        <dbReference type="ARBA" id="ARBA00025748"/>
    </source>
</evidence>
<evidence type="ECO:0000313" key="12">
    <source>
        <dbReference type="EMBL" id="KAG6494575.1"/>
    </source>
</evidence>
<keyword evidence="4 9" id="KW-0804">Transcription</keyword>
<dbReference type="Proteomes" id="UP000734854">
    <property type="component" value="Unassembled WGS sequence"/>
</dbReference>
<protein>
    <recommendedName>
        <fullName evidence="9">Homeobox-leucine zipper protein</fullName>
    </recommendedName>
    <alternativeName>
        <fullName evidence="9">HD-ZIP protein</fullName>
    </alternativeName>
    <alternativeName>
        <fullName evidence="9">Homeodomain transcription factor</fullName>
    </alternativeName>
</protein>
<dbReference type="PROSITE" id="PS50071">
    <property type="entry name" value="HOMEOBOX_2"/>
    <property type="match status" value="1"/>
</dbReference>
<keyword evidence="7 8" id="KW-0371">Homeobox</keyword>
<dbReference type="SMART" id="SM00389">
    <property type="entry name" value="HOX"/>
    <property type="match status" value="1"/>
</dbReference>
<feature type="region of interest" description="Disordered" evidence="10">
    <location>
        <begin position="1"/>
        <end position="79"/>
    </location>
</feature>
<reference evidence="12 13" key="1">
    <citation type="submission" date="2020-08" db="EMBL/GenBank/DDBJ databases">
        <title>Plant Genome Project.</title>
        <authorList>
            <person name="Zhang R.-G."/>
        </authorList>
    </citation>
    <scope>NUCLEOTIDE SEQUENCE [LARGE SCALE GENOMIC DNA]</scope>
    <source>
        <tissue evidence="12">Rhizome</tissue>
    </source>
</reference>
<evidence type="ECO:0000256" key="9">
    <source>
        <dbReference type="RuleBase" id="RU369038"/>
    </source>
</evidence>
<dbReference type="AlphaFoldDB" id="A0A8J5KXS8"/>
<gene>
    <name evidence="12" type="ORF">ZIOFF_042335</name>
</gene>
<evidence type="ECO:0000259" key="11">
    <source>
        <dbReference type="PROSITE" id="PS50071"/>
    </source>
</evidence>
<comment type="subcellular location">
    <subcellularLocation>
        <location evidence="1 7 8">Nucleus</location>
    </subcellularLocation>
</comment>
<organism evidence="12 13">
    <name type="scientific">Zingiber officinale</name>
    <name type="common">Ginger</name>
    <name type="synonym">Amomum zingiber</name>
    <dbReference type="NCBI Taxonomy" id="94328"/>
    <lineage>
        <taxon>Eukaryota</taxon>
        <taxon>Viridiplantae</taxon>
        <taxon>Streptophyta</taxon>
        <taxon>Embryophyta</taxon>
        <taxon>Tracheophyta</taxon>
        <taxon>Spermatophyta</taxon>
        <taxon>Magnoliopsida</taxon>
        <taxon>Liliopsida</taxon>
        <taxon>Zingiberales</taxon>
        <taxon>Zingiberaceae</taxon>
        <taxon>Zingiber</taxon>
    </lineage>
</organism>
<dbReference type="FunFam" id="1.10.10.60:FF:000144">
    <property type="entry name" value="homeobox-leucine zipper protein ATHB-6-like"/>
    <property type="match status" value="1"/>
</dbReference>
<keyword evidence="5 7" id="KW-0539">Nucleus</keyword>
<feature type="compositionally biased region" description="Acidic residues" evidence="10">
    <location>
        <begin position="35"/>
        <end position="46"/>
    </location>
</feature>
<evidence type="ECO:0000256" key="4">
    <source>
        <dbReference type="ARBA" id="ARBA00023163"/>
    </source>
</evidence>
<accession>A0A8J5KXS8</accession>
<dbReference type="CDD" id="cd00086">
    <property type="entry name" value="homeodomain"/>
    <property type="match status" value="1"/>
</dbReference>
<dbReference type="InterPro" id="IPR017970">
    <property type="entry name" value="Homeobox_CS"/>
</dbReference>
<evidence type="ECO:0000256" key="2">
    <source>
        <dbReference type="ARBA" id="ARBA00023015"/>
    </source>
</evidence>
<keyword evidence="2 9" id="KW-0805">Transcription regulation</keyword>
<dbReference type="EMBL" id="JACMSC010000012">
    <property type="protein sequence ID" value="KAG6494575.1"/>
    <property type="molecule type" value="Genomic_DNA"/>
</dbReference>
<dbReference type="Pfam" id="PF00046">
    <property type="entry name" value="Homeodomain"/>
    <property type="match status" value="1"/>
</dbReference>
<evidence type="ECO:0000256" key="3">
    <source>
        <dbReference type="ARBA" id="ARBA00023125"/>
    </source>
</evidence>
<dbReference type="Pfam" id="PF02183">
    <property type="entry name" value="HALZ"/>
    <property type="match status" value="1"/>
</dbReference>
<feature type="compositionally biased region" description="Low complexity" evidence="10">
    <location>
        <begin position="176"/>
        <end position="193"/>
    </location>
</feature>
<feature type="DNA-binding region" description="Homeobox" evidence="7">
    <location>
        <begin position="50"/>
        <end position="109"/>
    </location>
</feature>
<proteinExistence type="inferred from homology"/>
<comment type="similarity">
    <text evidence="6 9">Belongs to the HD-ZIP homeobox family. Class I subfamily.</text>
</comment>
<name>A0A8J5KXS8_ZINOF</name>
<evidence type="ECO:0000256" key="1">
    <source>
        <dbReference type="ARBA" id="ARBA00004123"/>
    </source>
</evidence>
<dbReference type="InterPro" id="IPR045224">
    <property type="entry name" value="HDZip_class_I_plant"/>
</dbReference>
<dbReference type="InterPro" id="IPR001356">
    <property type="entry name" value="HD"/>
</dbReference>
<dbReference type="GO" id="GO:0000981">
    <property type="term" value="F:DNA-binding transcription factor activity, RNA polymerase II-specific"/>
    <property type="evidence" value="ECO:0007669"/>
    <property type="project" value="UniProtKB-UniRule"/>
</dbReference>
<evidence type="ECO:0000256" key="8">
    <source>
        <dbReference type="RuleBase" id="RU000682"/>
    </source>
</evidence>
<dbReference type="PROSITE" id="PS00027">
    <property type="entry name" value="HOMEOBOX_1"/>
    <property type="match status" value="1"/>
</dbReference>
<evidence type="ECO:0000256" key="10">
    <source>
        <dbReference type="SAM" id="MobiDB-lite"/>
    </source>
</evidence>
<dbReference type="GO" id="GO:0005634">
    <property type="term" value="C:nucleus"/>
    <property type="evidence" value="ECO:0007669"/>
    <property type="project" value="UniProtKB-SubCell"/>
</dbReference>
<keyword evidence="13" id="KW-1185">Reference proteome</keyword>
<sequence length="287" mass="32228">MKRRVISSSENSLIPSSGEEQEADGCAREVFQEVVVEEEEEEEEEAAGGGASKKRRLSPDQVRTLEKHFEEENKLEPERKGRLADELGLQPRQVAVWFQNRRARWKTKQLERDFAALKASHDALRRDFDSLHRHNQSLLCQIKKLQEKLRIKEDTVAKSEISTKNVDEPEQPPPAAAGSKADGVSDSDSSAVVTEATADVNEDIRQLASASDKLSLELAAGEIPCPDLMNLMDSRTGFSHQSHGEMLKLKEEGEDGDDFIGESCFDFFADEKAAAMLSWYYSGERWN</sequence>
<evidence type="ECO:0000313" key="13">
    <source>
        <dbReference type="Proteomes" id="UP000734854"/>
    </source>
</evidence>
<dbReference type="GO" id="GO:0045893">
    <property type="term" value="P:positive regulation of DNA-templated transcription"/>
    <property type="evidence" value="ECO:0007669"/>
    <property type="project" value="TreeGrafter"/>
</dbReference>
<keyword evidence="3 7" id="KW-0238">DNA-binding</keyword>
<comment type="function">
    <text evidence="9">Transcription factor.</text>
</comment>
<comment type="caution">
    <text evidence="12">The sequence shown here is derived from an EMBL/GenBank/DDBJ whole genome shotgun (WGS) entry which is preliminary data.</text>
</comment>
<feature type="compositionally biased region" description="Low complexity" evidence="10">
    <location>
        <begin position="7"/>
        <end position="17"/>
    </location>
</feature>
<dbReference type="InterPro" id="IPR003106">
    <property type="entry name" value="Leu_zip_homeo"/>
</dbReference>
<feature type="domain" description="Homeobox" evidence="11">
    <location>
        <begin position="48"/>
        <end position="108"/>
    </location>
</feature>
<dbReference type="PANTHER" id="PTHR24326">
    <property type="entry name" value="HOMEOBOX-LEUCINE ZIPPER PROTEIN"/>
    <property type="match status" value="1"/>
</dbReference>
<dbReference type="PANTHER" id="PTHR24326:SF547">
    <property type="entry name" value="HOMEOBOX-LEUCINE ZIPPER PROTEIN ATHB-6"/>
    <property type="match status" value="1"/>
</dbReference>
<dbReference type="GO" id="GO:0000976">
    <property type="term" value="F:transcription cis-regulatory region binding"/>
    <property type="evidence" value="ECO:0007669"/>
    <property type="project" value="UniProtKB-ARBA"/>
</dbReference>
<evidence type="ECO:0000256" key="7">
    <source>
        <dbReference type="PROSITE-ProRule" id="PRU00108"/>
    </source>
</evidence>
<evidence type="ECO:0000256" key="5">
    <source>
        <dbReference type="ARBA" id="ARBA00023242"/>
    </source>
</evidence>
<feature type="region of interest" description="Disordered" evidence="10">
    <location>
        <begin position="160"/>
        <end position="194"/>
    </location>
</feature>